<dbReference type="SUPFAM" id="SSF52540">
    <property type="entry name" value="P-loop containing nucleoside triphosphate hydrolases"/>
    <property type="match status" value="1"/>
</dbReference>
<name>A0A6F8PW93_9GAMM</name>
<dbReference type="Pfam" id="PF11130">
    <property type="entry name" value="TraC_F_IV"/>
    <property type="match status" value="1"/>
</dbReference>
<proteinExistence type="predicted"/>
<dbReference type="Proteomes" id="UP000501726">
    <property type="component" value="Chromosome"/>
</dbReference>
<evidence type="ECO:0000313" key="2">
    <source>
        <dbReference type="EMBL" id="BBP46307.1"/>
    </source>
</evidence>
<dbReference type="EMBL" id="AP021889">
    <property type="protein sequence ID" value="BBP46307.1"/>
    <property type="molecule type" value="Genomic_DNA"/>
</dbReference>
<evidence type="ECO:0000259" key="1">
    <source>
        <dbReference type="Pfam" id="PF19044"/>
    </source>
</evidence>
<feature type="domain" description="TraG P-loop" evidence="1">
    <location>
        <begin position="522"/>
        <end position="601"/>
    </location>
</feature>
<dbReference type="Gene3D" id="3.40.50.300">
    <property type="entry name" value="P-loop containing nucleotide triphosphate hydrolases"/>
    <property type="match status" value="2"/>
</dbReference>
<dbReference type="NCBIfam" id="TIGR03744">
    <property type="entry name" value="traC_PFL_4706"/>
    <property type="match status" value="1"/>
</dbReference>
<dbReference type="KEGG" id="tse:THMIRHAS_16800"/>
<dbReference type="Pfam" id="PF19044">
    <property type="entry name" value="P-loop_TraG"/>
    <property type="match status" value="1"/>
</dbReference>
<gene>
    <name evidence="2" type="ORF">THMIRHAS_16800</name>
</gene>
<keyword evidence="3" id="KW-1185">Reference proteome</keyword>
<dbReference type="RefSeq" id="WP_173272797.1">
    <property type="nucleotide sequence ID" value="NZ_AP021889.1"/>
</dbReference>
<accession>A0A6F8PW93</accession>
<dbReference type="InterPro" id="IPR043964">
    <property type="entry name" value="P-loop_TraG"/>
</dbReference>
<dbReference type="PANTHER" id="PTHR30121">
    <property type="entry name" value="UNCHARACTERIZED PROTEIN YJGR-RELATED"/>
    <property type="match status" value="1"/>
</dbReference>
<dbReference type="InterPro" id="IPR051162">
    <property type="entry name" value="T4SS_component"/>
</dbReference>
<reference evidence="3" key="1">
    <citation type="submission" date="2019-11" db="EMBL/GenBank/DDBJ databases">
        <title>Isolation and characterization of two novel species in the genus Thiomicrorhabdus.</title>
        <authorList>
            <person name="Mochizuki J."/>
            <person name="Kojima H."/>
            <person name="Fukui M."/>
        </authorList>
    </citation>
    <scope>NUCLEOTIDE SEQUENCE [LARGE SCALE GENOMIC DNA]</scope>
    <source>
        <strain evidence="3">aks77</strain>
    </source>
</reference>
<evidence type="ECO:0000313" key="3">
    <source>
        <dbReference type="Proteomes" id="UP000501726"/>
    </source>
</evidence>
<dbReference type="PANTHER" id="PTHR30121:SF6">
    <property type="entry name" value="SLR6007 PROTEIN"/>
    <property type="match status" value="1"/>
</dbReference>
<organism evidence="2 3">
    <name type="scientific">Thiosulfatimonas sediminis</name>
    <dbReference type="NCBI Taxonomy" id="2675054"/>
    <lineage>
        <taxon>Bacteria</taxon>
        <taxon>Pseudomonadati</taxon>
        <taxon>Pseudomonadota</taxon>
        <taxon>Gammaproteobacteria</taxon>
        <taxon>Thiotrichales</taxon>
        <taxon>Piscirickettsiaceae</taxon>
        <taxon>Thiosulfatimonas</taxon>
    </lineage>
</organism>
<dbReference type="InterPro" id="IPR027417">
    <property type="entry name" value="P-loop_NTPase"/>
</dbReference>
<sequence length="961" mass="109018">MKFLDRIFGLGQNKAIVNEPKPDADVDAQVVRWSGLGKIPFTEKQWSELITSTPEQQSELAQRESFVDLMQVKTMIGDEVMLRDGKTVGAAFEITPVEADGRTPAFMANLHNKIMSVLRESIPRDLASPWVVQITMQDDADVSEFAEKFDGYGHPDHDNQAFRTEWIRVLKEHLNDVADPNGVFVDEMVSGANWFVRYRKVRVYLWRKKPNTKKDFAPPLQSIVDQMTSRFKAAGIGLKRLDIEEMYRWYSHFFVPTGTEIFGQDFNKYLDKNGYSNKPDFEDMVGMEDSNTDLAESSLHGTRPFSDDQGNWYFTGKARRFITIQEANAVPNIGHISAELENGDKRIALWDGMPIGAIWSQVLVFVADDEVDAEIAKYQGSVLGNDERVDYMREKIAVTRRRIAEGDVVVKSLMGVYVTADNAKDMDYKARMVTTALDSASLKTVPLEYDMAAQDTFIRALPFNYNYLHDKKPSLRRARKYFIRQVAKLVPFYGRSRGTENPGFLFYNRGGEPFAFDPIRDRVKNAFALILGPTGSGKSALLNYLIAQYVAFYNAQFFIIEKGKSFYLLGKFLKRFGVTVNQIIVSPSSPISLNPFATAVDLNEVKEELGLMTEEQAMAFEREHDLIIKAEEDEIDLEEGDEDDAQRDELGEMTLAAITMITGGEEKELNEIRRHERFDIMQAIIKAGKDTQEKGYTLTEDIANALDEMALDTETYVDARRDRLKQFADNLRIFCTGVRGDFFNRQGEPWPDADVTIFDIGMMINAEYADMLGVSMVSMLNRVISIAEANQHNKRPIIALADEGHITTTNPLIAPIVTNMTKMARKLGLWFWLATQNLADFKDTSAKMLSNMEWWVTMSTTQDEVDQISRFKPLNEDQKSMLLAARKEPGKYTEGVVLSDRVLSLFRNVPPALAMALAQTETDEKVVRKELMEKHGVTELEAAYMVAEKMKQSRKGMKDAA</sequence>
<dbReference type="InterPro" id="IPR022303">
    <property type="entry name" value="Conjug_Trfer_ATPase"/>
</dbReference>
<protein>
    <submittedName>
        <fullName evidence="2">Conjugative transfer ATPase, PFL_4706 family protein</fullName>
    </submittedName>
</protein>
<dbReference type="InterPro" id="IPR025955">
    <property type="entry name" value="TraC/Conjuga_ATPase"/>
</dbReference>
<dbReference type="AlphaFoldDB" id="A0A6F8PW93"/>